<accession>A0ABS4VM68</accession>
<protein>
    <submittedName>
        <fullName evidence="2">1-acyl-sn-glycerol-3-phosphate acyltransferase</fullName>
    </submittedName>
</protein>
<evidence type="ECO:0000259" key="1">
    <source>
        <dbReference type="Pfam" id="PF01553"/>
    </source>
</evidence>
<dbReference type="InterPro" id="IPR002123">
    <property type="entry name" value="Plipid/glycerol_acylTrfase"/>
</dbReference>
<proteinExistence type="predicted"/>
<evidence type="ECO:0000313" key="2">
    <source>
        <dbReference type="EMBL" id="MBP2365011.1"/>
    </source>
</evidence>
<keyword evidence="2" id="KW-0808">Transferase</keyword>
<dbReference type="GO" id="GO:0016746">
    <property type="term" value="F:acyltransferase activity"/>
    <property type="evidence" value="ECO:0007669"/>
    <property type="project" value="UniProtKB-KW"/>
</dbReference>
<dbReference type="Proteomes" id="UP001519295">
    <property type="component" value="Unassembled WGS sequence"/>
</dbReference>
<dbReference type="SUPFAM" id="SSF69593">
    <property type="entry name" value="Glycerol-3-phosphate (1)-acyltransferase"/>
    <property type="match status" value="1"/>
</dbReference>
<organism evidence="2 3">
    <name type="scientific">Pseudonocardia parietis</name>
    <dbReference type="NCBI Taxonomy" id="570936"/>
    <lineage>
        <taxon>Bacteria</taxon>
        <taxon>Bacillati</taxon>
        <taxon>Actinomycetota</taxon>
        <taxon>Actinomycetes</taxon>
        <taxon>Pseudonocardiales</taxon>
        <taxon>Pseudonocardiaceae</taxon>
        <taxon>Pseudonocardia</taxon>
    </lineage>
</organism>
<feature type="domain" description="Phospholipid/glycerol acyltransferase" evidence="1">
    <location>
        <begin position="19"/>
        <end position="67"/>
    </location>
</feature>
<evidence type="ECO:0000313" key="3">
    <source>
        <dbReference type="Proteomes" id="UP001519295"/>
    </source>
</evidence>
<keyword evidence="2" id="KW-0012">Acyltransferase</keyword>
<dbReference type="EMBL" id="JAGINU010000001">
    <property type="protein sequence ID" value="MBP2365011.1"/>
    <property type="molecule type" value="Genomic_DNA"/>
</dbReference>
<sequence length="73" mass="8009">MQLFIRYVLAPLVRLLWRPRVHGAGRIPVDGPVILAANHRAAVDTVFIPLIAPRRVAFLGKAEYFTAVACADG</sequence>
<name>A0ABS4VM68_9PSEU</name>
<dbReference type="Pfam" id="PF01553">
    <property type="entry name" value="Acyltransferase"/>
    <property type="match status" value="1"/>
</dbReference>
<comment type="caution">
    <text evidence="2">The sequence shown here is derived from an EMBL/GenBank/DDBJ whole genome shotgun (WGS) entry which is preliminary data.</text>
</comment>
<keyword evidence="3" id="KW-1185">Reference proteome</keyword>
<gene>
    <name evidence="2" type="ORF">JOF36_000707</name>
</gene>
<reference evidence="2 3" key="1">
    <citation type="submission" date="2021-03" db="EMBL/GenBank/DDBJ databases">
        <title>Sequencing the genomes of 1000 actinobacteria strains.</title>
        <authorList>
            <person name="Klenk H.-P."/>
        </authorList>
    </citation>
    <scope>NUCLEOTIDE SEQUENCE [LARGE SCALE GENOMIC DNA]</scope>
    <source>
        <strain evidence="2 3">DSM 45256</strain>
    </source>
</reference>